<organism evidence="2">
    <name type="scientific">hydrothermal vent metagenome</name>
    <dbReference type="NCBI Taxonomy" id="652676"/>
    <lineage>
        <taxon>unclassified sequences</taxon>
        <taxon>metagenomes</taxon>
        <taxon>ecological metagenomes</taxon>
    </lineage>
</organism>
<feature type="domain" description="Transposase IS204/IS1001/IS1096/IS1165 DDE" evidence="1">
    <location>
        <begin position="178"/>
        <end position="257"/>
    </location>
</feature>
<protein>
    <recommendedName>
        <fullName evidence="1">Transposase IS204/IS1001/IS1096/IS1165 DDE domain-containing protein</fullName>
    </recommendedName>
</protein>
<name>A0A3B0V9X4_9ZZZZ</name>
<evidence type="ECO:0000313" key="2">
    <source>
        <dbReference type="EMBL" id="VAW28776.1"/>
    </source>
</evidence>
<sequence length="346" mass="40291">MIGVKKNLSRYGTIEIANIHPFSNLVNGFKISPYMQEKMVFIGQNDCYGIGSEQLSRLLLVPVNSMQLFRVTNRYGKILEDDKVLNVDAIEDESLGIDKQECVYAMVDGSMLFIREDKWKEVKVGRVFKESDCLEIGGERGWIKNSIYETYLGGSGIFTNRMDRLLSPYTAITQRLIFICDGAKWIWKWIAQAYPEAVQILDWYHAIEHLNEFARSYFKDVEQRKKWVKKQKEQLYQSHTDQVLKTIRDLKCKTKDNKEAQRLLVQYYQENKCRMDYKKYRNIGTGTFSSGPIESAHREVIQKRMKLSGQMWTKSGAQNMLTLRSTHLSGKWDKVLQLICQTKIAA</sequence>
<dbReference type="InterPro" id="IPR002560">
    <property type="entry name" value="Transposase_DDE"/>
</dbReference>
<gene>
    <name evidence="2" type="ORF">MNBD_BACTEROID06-911</name>
</gene>
<dbReference type="AlphaFoldDB" id="A0A3B0V9X4"/>
<accession>A0A3B0V9X4</accession>
<reference evidence="2" key="1">
    <citation type="submission" date="2018-06" db="EMBL/GenBank/DDBJ databases">
        <authorList>
            <person name="Zhirakovskaya E."/>
        </authorList>
    </citation>
    <scope>NUCLEOTIDE SEQUENCE</scope>
</reference>
<evidence type="ECO:0000259" key="1">
    <source>
        <dbReference type="Pfam" id="PF01610"/>
    </source>
</evidence>
<proteinExistence type="predicted"/>
<dbReference type="Pfam" id="PF01610">
    <property type="entry name" value="DDE_Tnp_ISL3"/>
    <property type="match status" value="1"/>
</dbReference>
<dbReference type="EMBL" id="UOES01000454">
    <property type="protein sequence ID" value="VAW28776.1"/>
    <property type="molecule type" value="Genomic_DNA"/>
</dbReference>